<reference evidence="1" key="1">
    <citation type="journal article" date="2020" name="mSystems">
        <title>Genome- and Community-Level Interaction Insights into Carbon Utilization and Element Cycling Functions of Hydrothermarchaeota in Hydrothermal Sediment.</title>
        <authorList>
            <person name="Zhou Z."/>
            <person name="Liu Y."/>
            <person name="Xu W."/>
            <person name="Pan J."/>
            <person name="Luo Z.H."/>
            <person name="Li M."/>
        </authorList>
    </citation>
    <scope>NUCLEOTIDE SEQUENCE [LARGE SCALE GENOMIC DNA]</scope>
    <source>
        <strain evidence="1">SpSt-25</strain>
    </source>
</reference>
<evidence type="ECO:0008006" key="2">
    <source>
        <dbReference type="Google" id="ProtNLM"/>
    </source>
</evidence>
<proteinExistence type="predicted"/>
<name>A0A7C1T9Z6_THEPE</name>
<comment type="caution">
    <text evidence="1">The sequence shown here is derived from an EMBL/GenBank/DDBJ whole genome shotgun (WGS) entry which is preliminary data.</text>
</comment>
<sequence length="466" mass="51674">MSVMEEEYLEELVSEILRKHPSMTRQELERLIEEKVQEFGGVIRRDAALLLVAKELGVAVHREKVPRSLTTLRVRDLAAGFRGVDLEGYVIERSSLGSTREGKPYLRFLFTDGEDSIRVMAWDDVARAAASVSVGARVLLRRASVVQRRGRLEVVLGRGSSLEVRGPSSLPSIIDLLSRFKARTEILEVKKVFREVERTVLFCLDRGCNPVCLVLPPDEDIPGGKFVLSNFSEERFKGLRVLKCGKECFLEVLKEPTSGCPPSALQEFVTKGRVAGYILFGKLGGRLFLITESGQLADLAMFFDAHLPTAKRYLGRVVELWGVARGKTGLVASHFLQFLPLEEQAYTPELRYAEKPLLTAVGPVALRATLVSLKLRSRCLDGEPLFHILALVDDGTASVQALSNSPSVLRELYGVEESDLCEMSSEAIEKISDYIASELRGADLRLEGLLVGAVNKLLLIHRVEVL</sequence>
<gene>
    <name evidence="1" type="ORF">ENP77_03405</name>
</gene>
<dbReference type="AlphaFoldDB" id="A0A7C1T9Z6"/>
<dbReference type="InterPro" id="IPR012340">
    <property type="entry name" value="NA-bd_OB-fold"/>
</dbReference>
<accession>A0A7C1T9Z6</accession>
<dbReference type="SUPFAM" id="SSF50249">
    <property type="entry name" value="Nucleic acid-binding proteins"/>
    <property type="match status" value="1"/>
</dbReference>
<protein>
    <recommendedName>
        <fullName evidence="2">OB domain-containing protein</fullName>
    </recommendedName>
</protein>
<dbReference type="EMBL" id="DSKP01000120">
    <property type="protein sequence ID" value="HEB48823.1"/>
    <property type="molecule type" value="Genomic_DNA"/>
</dbReference>
<dbReference type="Gene3D" id="2.40.50.140">
    <property type="entry name" value="Nucleic acid-binding proteins"/>
    <property type="match status" value="1"/>
</dbReference>
<evidence type="ECO:0000313" key="1">
    <source>
        <dbReference type="EMBL" id="HEB48823.1"/>
    </source>
</evidence>
<organism evidence="1">
    <name type="scientific">Thermofilum pendens</name>
    <dbReference type="NCBI Taxonomy" id="2269"/>
    <lineage>
        <taxon>Archaea</taxon>
        <taxon>Thermoproteota</taxon>
        <taxon>Thermoprotei</taxon>
        <taxon>Thermofilales</taxon>
        <taxon>Thermofilaceae</taxon>
        <taxon>Thermofilum</taxon>
    </lineage>
</organism>